<evidence type="ECO:0000256" key="1">
    <source>
        <dbReference type="SAM" id="Phobius"/>
    </source>
</evidence>
<keyword evidence="3" id="KW-1185">Reference proteome</keyword>
<evidence type="ECO:0000313" key="3">
    <source>
        <dbReference type="Proteomes" id="UP000695562"/>
    </source>
</evidence>
<evidence type="ECO:0000313" key="2">
    <source>
        <dbReference type="EMBL" id="KAF2069198.1"/>
    </source>
</evidence>
<proteinExistence type="predicted"/>
<name>A0A8J4PLM4_9MYCE</name>
<keyword evidence="1" id="KW-0812">Transmembrane</keyword>
<feature type="transmembrane region" description="Helical" evidence="1">
    <location>
        <begin position="496"/>
        <end position="516"/>
    </location>
</feature>
<keyword evidence="1" id="KW-1133">Transmembrane helix</keyword>
<keyword evidence="1" id="KW-0472">Membrane</keyword>
<dbReference type="EMBL" id="AJWJ01000720">
    <property type="protein sequence ID" value="KAF2069198.1"/>
    <property type="molecule type" value="Genomic_DNA"/>
</dbReference>
<comment type="caution">
    <text evidence="2">The sequence shown here is derived from an EMBL/GenBank/DDBJ whole genome shotgun (WGS) entry which is preliminary data.</text>
</comment>
<sequence>MVLYGQWNAPTCNKGWKGEENKKFTLKIKESDPPHQKGPNNRYVVLDKGFIPRTVTRIDIQESMCSYRHRVLYQGKWIPDSVTMLSVPSLPFTLYLIPGSVKYLKVQRQGVINTGIVPLTIQYLWIESLFSGHFSHNIPNTVKELVLGSCSLNEMCITPTFTPPIYINDLKVYNEGEIKRMWATESNDKEILQNMFIIIRSITTTTQISISPIILSTTYFSQTLIPTTLSHLELTVTVYKTTFTNDWLGKKGYLPLSITHLKVNLESGSKGEKYGPDGDDTLSRGIQIILPSSLQSVCLVPNNKEYRKYVSIIDKQDYYSTTPTLPKIREGLKEIPKLNKHLIKNLTYRSGTQSNFEKLLDMLPNLQYLCTDDDRHDIRFKVPSSVTELKSFMSSIWHQPILLNLKHVHFDLETYVSNTPRVVKNEIFDVKKGTLEHIDRFKHYNIIIKNKEQLVPALSKFDKADQIYITEKGKEDDLSKLISRSIKKLRCTFTKVFLNGLAISLLTISHYLLIIVKSLHR</sequence>
<organism evidence="2 3">
    <name type="scientific">Polysphondylium violaceum</name>
    <dbReference type="NCBI Taxonomy" id="133409"/>
    <lineage>
        <taxon>Eukaryota</taxon>
        <taxon>Amoebozoa</taxon>
        <taxon>Evosea</taxon>
        <taxon>Eumycetozoa</taxon>
        <taxon>Dictyostelia</taxon>
        <taxon>Dictyosteliales</taxon>
        <taxon>Dictyosteliaceae</taxon>
        <taxon>Polysphondylium</taxon>
    </lineage>
</organism>
<accession>A0A8J4PLM4</accession>
<protein>
    <submittedName>
        <fullName evidence="2">Uncharacterized protein</fullName>
    </submittedName>
</protein>
<reference evidence="2" key="1">
    <citation type="submission" date="2020-01" db="EMBL/GenBank/DDBJ databases">
        <title>Development of genomics and gene disruption for Polysphondylium violaceum indicates a role for the polyketide synthase stlB in stalk morphogenesis.</title>
        <authorList>
            <person name="Narita B."/>
            <person name="Kawabe Y."/>
            <person name="Kin K."/>
            <person name="Saito T."/>
            <person name="Gibbs R."/>
            <person name="Kuspa A."/>
            <person name="Muzny D."/>
            <person name="Queller D."/>
            <person name="Richards S."/>
            <person name="Strassman J."/>
            <person name="Sucgang R."/>
            <person name="Worley K."/>
            <person name="Schaap P."/>
        </authorList>
    </citation>
    <scope>NUCLEOTIDE SEQUENCE</scope>
    <source>
        <strain evidence="2">QSvi11</strain>
    </source>
</reference>
<gene>
    <name evidence="2" type="ORF">CYY_009480</name>
</gene>
<dbReference type="AlphaFoldDB" id="A0A8J4PLM4"/>
<dbReference type="Proteomes" id="UP000695562">
    <property type="component" value="Unassembled WGS sequence"/>
</dbReference>